<keyword evidence="17" id="KW-1185">Reference proteome</keyword>
<keyword evidence="4 13" id="KW-0732">Signal</keyword>
<dbReference type="Proteomes" id="UP000585614">
    <property type="component" value="Unassembled WGS sequence"/>
</dbReference>
<dbReference type="GO" id="GO:0005178">
    <property type="term" value="F:integrin binding"/>
    <property type="evidence" value="ECO:0007669"/>
    <property type="project" value="Ensembl"/>
</dbReference>
<evidence type="ECO:0000313" key="18">
    <source>
        <dbReference type="Proteomes" id="UP000585614"/>
    </source>
</evidence>
<dbReference type="GO" id="GO:0007159">
    <property type="term" value="P:leukocyte cell-cell adhesion"/>
    <property type="evidence" value="ECO:0007669"/>
    <property type="project" value="UniProtKB-ARBA"/>
</dbReference>
<reference evidence="16 17" key="3">
    <citation type="submission" date="2018-12" db="EMBL/GenBank/DDBJ databases">
        <title>G10K-VGP greater horseshoe bat female genome, primary haplotype.</title>
        <authorList>
            <person name="Teeling E."/>
            <person name="Myers G."/>
            <person name="Vernes S."/>
            <person name="Pippel M."/>
            <person name="Winkler S."/>
            <person name="Fedrigo O."/>
            <person name="Rhie A."/>
            <person name="Koren S."/>
            <person name="Phillippy A."/>
            <person name="Lewin H."/>
            <person name="Damas J."/>
            <person name="Howe K."/>
            <person name="Mountcastle J."/>
            <person name="Jarvis E.D."/>
        </authorList>
    </citation>
    <scope>NUCLEOTIDE SEQUENCE [LARGE SCALE GENOMIC DNA]</scope>
</reference>
<reference evidence="16 17" key="1">
    <citation type="journal article" date="2015" name="Annu Rev Anim Biosci">
        <title>The Genome 10K Project: a way forward.</title>
        <authorList>
            <person name="Koepfli K.P."/>
            <person name="Paten B."/>
            <person name="O'Brien S.J."/>
            <person name="Koepfli K.P."/>
            <person name="Paten B."/>
            <person name="Antunes A."/>
            <person name="Belov K."/>
            <person name="Bustamante C."/>
            <person name="Castoe T.A."/>
            <person name="Clawson H."/>
            <person name="Crawford A.J."/>
            <person name="Diekhans M."/>
            <person name="Distel D."/>
            <person name="Durbin R."/>
            <person name="Earl D."/>
            <person name="Fujita M.K."/>
            <person name="Gamble T."/>
            <person name="Georges A."/>
            <person name="Gemmell N."/>
            <person name="Gilbert M.T."/>
            <person name="Graves J.M."/>
            <person name="Green R.E."/>
            <person name="Hickey G."/>
            <person name="Jarvis E.D."/>
            <person name="Johnson W."/>
            <person name="Komissarov A."/>
            <person name="Korf I."/>
            <person name="Kuhn R."/>
            <person name="Larkin D.M."/>
            <person name="Lewin H."/>
            <person name="Lopez J.V."/>
            <person name="Ma J."/>
            <person name="Marques-Bonet T."/>
            <person name="Miller W."/>
            <person name="Murphy R."/>
            <person name="Pevzner P."/>
            <person name="Shapiro B."/>
            <person name="Steiner C."/>
            <person name="Tamazian G."/>
            <person name="Venkatesh B."/>
            <person name="Wang J."/>
            <person name="Wayne R."/>
            <person name="Wiley E."/>
            <person name="Yang H."/>
            <person name="Zhang G."/>
            <person name="Haussler D."/>
            <person name="Ryder O."/>
            <person name="O'Brien S.J."/>
        </authorList>
    </citation>
    <scope>NUCLEOTIDE SEQUENCE</scope>
</reference>
<gene>
    <name evidence="16" type="primary">ICAM3</name>
    <name evidence="15" type="ORF">mRhiFer1_006635</name>
</gene>
<dbReference type="InterPro" id="IPR048679">
    <property type="entry name" value="ICAM1_3_5_D2"/>
</dbReference>
<evidence type="ECO:0000256" key="13">
    <source>
        <dbReference type="SAM" id="SignalP"/>
    </source>
</evidence>
<keyword evidence="6" id="KW-0130">Cell adhesion</keyword>
<dbReference type="FunFam" id="2.60.40.10:FF:000338">
    <property type="entry name" value="intercellular adhesion molecule 5"/>
    <property type="match status" value="1"/>
</dbReference>
<dbReference type="PRINTS" id="PR01472">
    <property type="entry name" value="ICAMVCAM1"/>
</dbReference>
<dbReference type="AlphaFoldDB" id="A0A671FD92"/>
<dbReference type="FunFam" id="2.60.40.10:FF:000194">
    <property type="entry name" value="Intercellular adhesion molecule 1"/>
    <property type="match status" value="1"/>
</dbReference>
<feature type="domain" description="Immunoglobulin" evidence="14">
    <location>
        <begin position="417"/>
        <end position="485"/>
    </location>
</feature>
<evidence type="ECO:0000256" key="10">
    <source>
        <dbReference type="ARBA" id="ARBA00023180"/>
    </source>
</evidence>
<evidence type="ECO:0000259" key="14">
    <source>
        <dbReference type="SMART" id="SM00409"/>
    </source>
</evidence>
<keyword evidence="3 12" id="KW-0812">Transmembrane</keyword>
<dbReference type="GeneTree" id="ENSGT00940000159005"/>
<sequence length="553" mass="59920">MVPLGPLHGACCTLLISLLLGCCLLPPGIQGQEYLLRVEPQDPVIPARGSLLVNCSTDCPDPELITLETSLLKELVSRGPNWVAFQLSNVTADSKVLCASFCNGSQMTSSSDITVYRFPERVELAPLSPWQPVGENLTLRCWVAGGAPRTHLSVLLLRGEEELSRQQAVGEPAEVTTTVLANRDNHGANFSCRSELDLRPQGLGLFQNSSAPRQLRTFVLPATSPRLTVPRFLEVGTSGPLACSLDKLFPASEAQVQLALGNQMLNTSVLSQGDTLTATATATASAEQEGAREIVCNVTLGGESREIRKNLTIYSFWGPTVNLSGTIVNLTEPTVPEGTTVNVTCAAGARVQVTLDGVPAVAPGQLAQLQINATERDDRRSFFCNATLEVDGIILRRNRSVQLHVLYGPKIDPAKCPQHLTWKDRTIHVLQCQARGNPEPQLQCLQESSGFQVPIGIPFRVRLNYNGTYCCRAVSSQGTHTLTVVMNVQDRNSPVVTIFMGVLAILGLVTVIAALLYIFRVRKRNDIYHVNQGSTCLPLTSKRPSEVLGREPS</sequence>
<comment type="subcellular location">
    <subcellularLocation>
        <location evidence="1">Membrane</location>
        <topology evidence="1">Single-pass type I membrane protein</topology>
    </subcellularLocation>
</comment>
<organism evidence="16 17">
    <name type="scientific">Rhinolophus ferrumequinum</name>
    <name type="common">Greater horseshoe bat</name>
    <dbReference type="NCBI Taxonomy" id="59479"/>
    <lineage>
        <taxon>Eukaryota</taxon>
        <taxon>Metazoa</taxon>
        <taxon>Chordata</taxon>
        <taxon>Craniata</taxon>
        <taxon>Vertebrata</taxon>
        <taxon>Euteleostomi</taxon>
        <taxon>Mammalia</taxon>
        <taxon>Eutheria</taxon>
        <taxon>Laurasiatheria</taxon>
        <taxon>Chiroptera</taxon>
        <taxon>Yinpterochiroptera</taxon>
        <taxon>Rhinolophoidea</taxon>
        <taxon>Rhinolophidae</taxon>
        <taxon>Rhinolophinae</taxon>
        <taxon>Rhinolophus</taxon>
    </lineage>
</organism>
<reference evidence="15 18" key="4">
    <citation type="journal article" date="2020" name="Nature">
        <title>Six reference-quality genomes reveal evolution of bat adaptations.</title>
        <authorList>
            <person name="Jebb D."/>
            <person name="Huang Z."/>
            <person name="Pippel M."/>
            <person name="Hughes G.M."/>
            <person name="Lavrichenko K."/>
            <person name="Devanna P."/>
            <person name="Winkler S."/>
            <person name="Jermiin L.S."/>
            <person name="Skirmuntt E.C."/>
            <person name="Katzourakis A."/>
            <person name="Burkitt-Gray L."/>
            <person name="Ray D.A."/>
            <person name="Sullivan K.A.M."/>
            <person name="Roscito J.G."/>
            <person name="Kirilenko B.M."/>
            <person name="Davalos L.M."/>
            <person name="Corthals A.P."/>
            <person name="Power M.L."/>
            <person name="Jones G."/>
            <person name="Ransome R.D."/>
            <person name="Dechmann D.K.N."/>
            <person name="Locatelli A.G."/>
            <person name="Puechmaille S.J."/>
            <person name="Fedrigo O."/>
            <person name="Jarvis E.D."/>
            <person name="Hiller M."/>
            <person name="Vernes S.C."/>
            <person name="Myers E.W."/>
            <person name="Teeling E.C."/>
        </authorList>
    </citation>
    <scope>NUCLEOTIDE SEQUENCE [LARGE SCALE GENOMIC DNA]</scope>
    <source>
        <strain evidence="15">MRhiFer1</strain>
        <tissue evidence="15">Lung</tissue>
    </source>
</reference>
<dbReference type="InterPro" id="IPR013768">
    <property type="entry name" value="ICAM_N"/>
</dbReference>
<dbReference type="InterPro" id="IPR047012">
    <property type="entry name" value="ICAM_VCAM"/>
</dbReference>
<proteinExistence type="inferred from homology"/>
<dbReference type="FunFam" id="2.60.40.10:FF:000648">
    <property type="entry name" value="Intercellular adhesion molecule 1"/>
    <property type="match status" value="1"/>
</dbReference>
<evidence type="ECO:0000256" key="1">
    <source>
        <dbReference type="ARBA" id="ARBA00004479"/>
    </source>
</evidence>
<dbReference type="InterPro" id="IPR003599">
    <property type="entry name" value="Ig_sub"/>
</dbReference>
<evidence type="ECO:0000256" key="3">
    <source>
        <dbReference type="ARBA" id="ARBA00022692"/>
    </source>
</evidence>
<dbReference type="InterPro" id="IPR003987">
    <property type="entry name" value="ICAM_VCAM_N"/>
</dbReference>
<dbReference type="SMART" id="SM00409">
    <property type="entry name" value="IG"/>
    <property type="match status" value="3"/>
</dbReference>
<evidence type="ECO:0000256" key="12">
    <source>
        <dbReference type="SAM" id="Phobius"/>
    </source>
</evidence>
<dbReference type="GO" id="GO:1901701">
    <property type="term" value="P:cellular response to oxygen-containing compound"/>
    <property type="evidence" value="ECO:0007669"/>
    <property type="project" value="UniProtKB-ARBA"/>
</dbReference>
<dbReference type="Pfam" id="PF03921">
    <property type="entry name" value="ICAM_N"/>
    <property type="match status" value="1"/>
</dbReference>
<feature type="signal peptide" evidence="13">
    <location>
        <begin position="1"/>
        <end position="31"/>
    </location>
</feature>
<evidence type="ECO:0000256" key="8">
    <source>
        <dbReference type="ARBA" id="ARBA00023136"/>
    </source>
</evidence>
<dbReference type="Pfam" id="PF21146">
    <property type="entry name" value="ICAM1_3_5_D2"/>
    <property type="match status" value="1"/>
</dbReference>
<dbReference type="Proteomes" id="UP000472240">
    <property type="component" value="Chromosome 18"/>
</dbReference>
<dbReference type="PANTHER" id="PTHR13771:SF17">
    <property type="entry name" value="INTERCELLULAR ADHESION MOLECULE 3"/>
    <property type="match status" value="1"/>
</dbReference>
<dbReference type="FunFam" id="2.60.40.10:FF:000641">
    <property type="entry name" value="Intercellular adhesion molecule 1"/>
    <property type="match status" value="1"/>
</dbReference>
<name>A0A671FD92_RHIFE</name>
<dbReference type="GO" id="GO:0002252">
    <property type="term" value="P:immune effector process"/>
    <property type="evidence" value="ECO:0007669"/>
    <property type="project" value="UniProtKB-ARBA"/>
</dbReference>
<keyword evidence="8 12" id="KW-0472">Membrane</keyword>
<dbReference type="GeneID" id="117037528"/>
<evidence type="ECO:0000313" key="16">
    <source>
        <dbReference type="Ensembl" id="ENSRFEP00010023656.1"/>
    </source>
</evidence>
<dbReference type="InterPro" id="IPR036179">
    <property type="entry name" value="Ig-like_dom_sf"/>
</dbReference>
<dbReference type="PANTHER" id="PTHR13771">
    <property type="entry name" value="INTERCELLULAR ADHESION MOLECULE"/>
    <property type="match status" value="1"/>
</dbReference>
<evidence type="ECO:0000256" key="7">
    <source>
        <dbReference type="ARBA" id="ARBA00022989"/>
    </source>
</evidence>
<dbReference type="GO" id="GO:0006955">
    <property type="term" value="P:immune response"/>
    <property type="evidence" value="ECO:0007669"/>
    <property type="project" value="UniProtKB-ARBA"/>
</dbReference>
<comment type="similarity">
    <text evidence="2">Belongs to the immunoglobulin superfamily. ICAM family.</text>
</comment>
<reference evidence="16" key="5">
    <citation type="submission" date="2025-05" db="UniProtKB">
        <authorList>
            <consortium name="Ensembl"/>
        </authorList>
    </citation>
    <scope>IDENTIFICATION</scope>
</reference>
<dbReference type="RefSeq" id="XP_032989503.1">
    <property type="nucleotide sequence ID" value="XM_033133612.1"/>
</dbReference>
<dbReference type="EMBL" id="JACAGC010000017">
    <property type="protein sequence ID" value="KAF6306377.1"/>
    <property type="molecule type" value="Genomic_DNA"/>
</dbReference>
<protein>
    <submittedName>
        <fullName evidence="15 16">Intercellular adhesion molecule 3</fullName>
    </submittedName>
</protein>
<evidence type="ECO:0000256" key="9">
    <source>
        <dbReference type="ARBA" id="ARBA00023157"/>
    </source>
</evidence>
<keyword evidence="5" id="KW-0677">Repeat</keyword>
<evidence type="ECO:0000256" key="2">
    <source>
        <dbReference type="ARBA" id="ARBA00005925"/>
    </source>
</evidence>
<dbReference type="InterPro" id="IPR003988">
    <property type="entry name" value="ICAM"/>
</dbReference>
<evidence type="ECO:0000256" key="6">
    <source>
        <dbReference type="ARBA" id="ARBA00022889"/>
    </source>
</evidence>
<dbReference type="Ensembl" id="ENSRFET00010025729.1">
    <property type="protein sequence ID" value="ENSRFEP00010023656.1"/>
    <property type="gene ID" value="ENSRFEG00010015850.1"/>
</dbReference>
<dbReference type="CTD" id="3385"/>
<dbReference type="SUPFAM" id="SSF48726">
    <property type="entry name" value="Immunoglobulin"/>
    <property type="match status" value="5"/>
</dbReference>
<dbReference type="InterPro" id="IPR013783">
    <property type="entry name" value="Ig-like_fold"/>
</dbReference>
<dbReference type="FunFam" id="2.60.40.10:FF:000459">
    <property type="entry name" value="Intercellular adhesion molecule 1"/>
    <property type="match status" value="1"/>
</dbReference>
<dbReference type="OMA" id="QAKCPQR"/>
<evidence type="ECO:0000313" key="17">
    <source>
        <dbReference type="Proteomes" id="UP000472240"/>
    </source>
</evidence>
<feature type="transmembrane region" description="Helical" evidence="12">
    <location>
        <begin position="495"/>
        <end position="519"/>
    </location>
</feature>
<dbReference type="GO" id="GO:0050900">
    <property type="term" value="P:leukocyte migration"/>
    <property type="evidence" value="ECO:0007669"/>
    <property type="project" value="UniProtKB-ARBA"/>
</dbReference>
<dbReference type="PRINTS" id="PR01473">
    <property type="entry name" value="ICAM"/>
</dbReference>
<keyword evidence="7 12" id="KW-1133">Transmembrane helix</keyword>
<reference evidence="16 17" key="2">
    <citation type="journal article" date="2018" name="Annu Rev Anim Biosci">
        <title>Bat Biology, Genomes, and the Bat1K Project: To Generate Chromosome-Level Genomes for All Living Bat Species.</title>
        <authorList>
            <person name="Teeling E.C."/>
            <person name="Vernes S.C."/>
            <person name="Davalos L.M."/>
            <person name="Ray D.A."/>
            <person name="Gilbert M.T.P."/>
            <person name="Myers E."/>
        </authorList>
    </citation>
    <scope>NUCLEOTIDE SEQUENCE</scope>
</reference>
<keyword evidence="10" id="KW-0325">Glycoprotein</keyword>
<keyword evidence="9" id="KW-1015">Disulfide bond</keyword>
<evidence type="ECO:0000256" key="4">
    <source>
        <dbReference type="ARBA" id="ARBA00022729"/>
    </source>
</evidence>
<feature type="domain" description="Immunoglobulin" evidence="14">
    <location>
        <begin position="40"/>
        <end position="116"/>
    </location>
</feature>
<dbReference type="Gene3D" id="2.60.40.10">
    <property type="entry name" value="Immunoglobulins"/>
    <property type="match status" value="5"/>
</dbReference>
<evidence type="ECO:0000256" key="5">
    <source>
        <dbReference type="ARBA" id="ARBA00022737"/>
    </source>
</evidence>
<dbReference type="GO" id="GO:0005886">
    <property type="term" value="C:plasma membrane"/>
    <property type="evidence" value="ECO:0007669"/>
    <property type="project" value="TreeGrafter"/>
</dbReference>
<feature type="chain" id="PRO_5044626337" evidence="13">
    <location>
        <begin position="32"/>
        <end position="553"/>
    </location>
</feature>
<keyword evidence="11" id="KW-0393">Immunoglobulin domain</keyword>
<evidence type="ECO:0000313" key="15">
    <source>
        <dbReference type="EMBL" id="KAF6306377.1"/>
    </source>
</evidence>
<accession>A0A671FD92</accession>
<feature type="domain" description="Immunoglobulin" evidence="14">
    <location>
        <begin position="330"/>
        <end position="406"/>
    </location>
</feature>
<evidence type="ECO:0000256" key="11">
    <source>
        <dbReference type="ARBA" id="ARBA00023319"/>
    </source>
</evidence>